<reference evidence="4 5" key="1">
    <citation type="submission" date="2016-11" db="EMBL/GenBank/DDBJ databases">
        <title>Draft Genome Assembly of Colletotrichum chlorophyti a pathogen of herbaceous plants.</title>
        <authorList>
            <person name="Gan P."/>
            <person name="Narusaka M."/>
            <person name="Tsushima A."/>
            <person name="Narusaka Y."/>
            <person name="Takano Y."/>
            <person name="Shirasu K."/>
        </authorList>
    </citation>
    <scope>NUCLEOTIDE SEQUENCE [LARGE SCALE GENOMIC DNA]</scope>
    <source>
        <strain evidence="4 5">NTL11</strain>
    </source>
</reference>
<dbReference type="PANTHER" id="PTHR46910:SF5">
    <property type="entry name" value="ZN(II)2CYS6 TRANSCRIPTION FACTOR (EUROFUNG)"/>
    <property type="match status" value="1"/>
</dbReference>
<evidence type="ECO:0000259" key="3">
    <source>
        <dbReference type="SMART" id="SM00906"/>
    </source>
</evidence>
<gene>
    <name evidence="4" type="ORF">CCHL11_08858</name>
</gene>
<sequence length="511" mass="56685">MTRASVEHEKKIDLIEERLSNIEELLRSLTNNPPAAASSGSTWDAIRARHSTPSASTIGDISGLTNDGADSDSAFEGDLSLTAQTMFASDFIESAVQRTSLQDVAPNMHAALSSLRQIVSMQTKTSSTREFCFRSQQSLPPGGLSELPMPPMNAVVALLKHMKISPPSIFSLACSFLDVDDLAELCRRVYFCTDSFTDTTFIIVNGALFYLFMEQAYLATDVTAREEFERYQHMCQNNLETALACLPLMLPAKVESIEALLLAAVYSVDVSKASLAWLFTSTAASLCQTLGYHRVSQSRSESAGPRDIKTLLFWHVYMLDKTLSLRTGRASVIQDWDVTLPRRVDNTMVADPWGVIITTWIKQAEIQHRVYEQLAILLTPFTPFFILFCHVIDTSSAEDLKRLNDFVNSLRPACALSEPVEKLYQLCNMLYNVATLYVETKSQHAEERGPINDEFGVYLSALGFPPTEYPAPSMESGSMAQPAGETAQLGNWFSGSQYMMGLLEEDLSLFN</sequence>
<dbReference type="EMBL" id="MPGH01000047">
    <property type="protein sequence ID" value="OLN94088.1"/>
    <property type="molecule type" value="Genomic_DNA"/>
</dbReference>
<dbReference type="InterPro" id="IPR007219">
    <property type="entry name" value="XnlR_reg_dom"/>
</dbReference>
<name>A0A1Q8S0H2_9PEZI</name>
<evidence type="ECO:0000313" key="4">
    <source>
        <dbReference type="EMBL" id="OLN94088.1"/>
    </source>
</evidence>
<evidence type="ECO:0000313" key="5">
    <source>
        <dbReference type="Proteomes" id="UP000186583"/>
    </source>
</evidence>
<keyword evidence="5" id="KW-1185">Reference proteome</keyword>
<dbReference type="PANTHER" id="PTHR46910">
    <property type="entry name" value="TRANSCRIPTION FACTOR PDR1"/>
    <property type="match status" value="1"/>
</dbReference>
<dbReference type="GO" id="GO:0006351">
    <property type="term" value="P:DNA-templated transcription"/>
    <property type="evidence" value="ECO:0007669"/>
    <property type="project" value="InterPro"/>
</dbReference>
<dbReference type="GO" id="GO:0003677">
    <property type="term" value="F:DNA binding"/>
    <property type="evidence" value="ECO:0007669"/>
    <property type="project" value="InterPro"/>
</dbReference>
<dbReference type="Proteomes" id="UP000186583">
    <property type="component" value="Unassembled WGS sequence"/>
</dbReference>
<keyword evidence="2" id="KW-0175">Coiled coil</keyword>
<dbReference type="GO" id="GO:0008270">
    <property type="term" value="F:zinc ion binding"/>
    <property type="evidence" value="ECO:0007669"/>
    <property type="project" value="InterPro"/>
</dbReference>
<organism evidence="4 5">
    <name type="scientific">Colletotrichum chlorophyti</name>
    <dbReference type="NCBI Taxonomy" id="708187"/>
    <lineage>
        <taxon>Eukaryota</taxon>
        <taxon>Fungi</taxon>
        <taxon>Dikarya</taxon>
        <taxon>Ascomycota</taxon>
        <taxon>Pezizomycotina</taxon>
        <taxon>Sordariomycetes</taxon>
        <taxon>Hypocreomycetidae</taxon>
        <taxon>Glomerellales</taxon>
        <taxon>Glomerellaceae</taxon>
        <taxon>Colletotrichum</taxon>
    </lineage>
</organism>
<dbReference type="GO" id="GO:0003700">
    <property type="term" value="F:DNA-binding transcription factor activity"/>
    <property type="evidence" value="ECO:0007669"/>
    <property type="project" value="InterPro"/>
</dbReference>
<dbReference type="Pfam" id="PF04082">
    <property type="entry name" value="Fungal_trans"/>
    <property type="match status" value="1"/>
</dbReference>
<dbReference type="InterPro" id="IPR050987">
    <property type="entry name" value="AtrR-like"/>
</dbReference>
<evidence type="ECO:0000256" key="2">
    <source>
        <dbReference type="SAM" id="Coils"/>
    </source>
</evidence>
<dbReference type="SMART" id="SM00906">
    <property type="entry name" value="Fungal_trans"/>
    <property type="match status" value="1"/>
</dbReference>
<dbReference type="OrthoDB" id="103819at2759"/>
<dbReference type="AlphaFoldDB" id="A0A1Q8S0H2"/>
<dbReference type="CDD" id="cd12148">
    <property type="entry name" value="fungal_TF_MHR"/>
    <property type="match status" value="1"/>
</dbReference>
<keyword evidence="1" id="KW-0539">Nucleus</keyword>
<evidence type="ECO:0000256" key="1">
    <source>
        <dbReference type="ARBA" id="ARBA00023242"/>
    </source>
</evidence>
<feature type="domain" description="Xylanolytic transcriptional activator regulatory" evidence="3">
    <location>
        <begin position="276"/>
        <end position="347"/>
    </location>
</feature>
<dbReference type="STRING" id="708187.A0A1Q8S0H2"/>
<accession>A0A1Q8S0H2</accession>
<proteinExistence type="predicted"/>
<protein>
    <submittedName>
        <fullName evidence="4">Putative transcriptional regulatory protein C530.05-like protein 14</fullName>
    </submittedName>
</protein>
<feature type="coiled-coil region" evidence="2">
    <location>
        <begin position="5"/>
        <end position="32"/>
    </location>
</feature>
<comment type="caution">
    <text evidence="4">The sequence shown here is derived from an EMBL/GenBank/DDBJ whole genome shotgun (WGS) entry which is preliminary data.</text>
</comment>